<dbReference type="STRING" id="1858805.M5FQR6"/>
<evidence type="ECO:0000313" key="10">
    <source>
        <dbReference type="Proteomes" id="UP000030653"/>
    </source>
</evidence>
<dbReference type="EMBL" id="JH795875">
    <property type="protein sequence ID" value="EJT97908.1"/>
    <property type="molecule type" value="Genomic_DNA"/>
</dbReference>
<dbReference type="HOGENOM" id="CLU_043966_2_1_1"/>
<dbReference type="RefSeq" id="XP_040624806.1">
    <property type="nucleotide sequence ID" value="XM_040770724.1"/>
</dbReference>
<keyword evidence="10" id="KW-1185">Reference proteome</keyword>
<evidence type="ECO:0000256" key="1">
    <source>
        <dbReference type="ARBA" id="ARBA00004903"/>
    </source>
</evidence>
<dbReference type="InterPro" id="IPR012259">
    <property type="entry name" value="DHFR"/>
</dbReference>
<dbReference type="CDD" id="cd00209">
    <property type="entry name" value="DHFR"/>
    <property type="match status" value="1"/>
</dbReference>
<evidence type="ECO:0000256" key="5">
    <source>
        <dbReference type="ARBA" id="ARBA00022857"/>
    </source>
</evidence>
<dbReference type="InterPro" id="IPR001796">
    <property type="entry name" value="DHFR_dom"/>
</dbReference>
<dbReference type="GeneID" id="63685786"/>
<feature type="domain" description="DHFR" evidence="8">
    <location>
        <begin position="6"/>
        <end position="223"/>
    </location>
</feature>
<dbReference type="Pfam" id="PF00186">
    <property type="entry name" value="DHFR_1"/>
    <property type="match status" value="1"/>
</dbReference>
<dbReference type="Gene3D" id="3.40.430.10">
    <property type="entry name" value="Dihydrofolate Reductase, subunit A"/>
    <property type="match status" value="1"/>
</dbReference>
<feature type="region of interest" description="Disordered" evidence="7">
    <location>
        <begin position="162"/>
        <end position="185"/>
    </location>
</feature>
<dbReference type="PROSITE" id="PS51330">
    <property type="entry name" value="DHFR_2"/>
    <property type="match status" value="1"/>
</dbReference>
<evidence type="ECO:0000256" key="7">
    <source>
        <dbReference type="SAM" id="MobiDB-lite"/>
    </source>
</evidence>
<gene>
    <name evidence="9" type="ORF">DACRYDRAFT_119105</name>
</gene>
<dbReference type="PRINTS" id="PR00070">
    <property type="entry name" value="DHFR"/>
</dbReference>
<dbReference type="GO" id="GO:0046654">
    <property type="term" value="P:tetrahydrofolate biosynthetic process"/>
    <property type="evidence" value="ECO:0007669"/>
    <property type="project" value="InterPro"/>
</dbReference>
<keyword evidence="4" id="KW-0554">One-carbon metabolism</keyword>
<dbReference type="InterPro" id="IPR024072">
    <property type="entry name" value="DHFR-like_dom_sf"/>
</dbReference>
<comment type="pathway">
    <text evidence="1">Cofactor biosynthesis; tetrahydrofolate biosynthesis; 5,6,7,8-tetrahydrofolate from 7,8-dihydrofolate: step 1/1.</text>
</comment>
<dbReference type="EC" id="1.5.1.3" evidence="2"/>
<evidence type="ECO:0000256" key="6">
    <source>
        <dbReference type="ARBA" id="ARBA00023002"/>
    </source>
</evidence>
<protein>
    <recommendedName>
        <fullName evidence="3">Dihydrofolate reductase</fullName>
        <ecNumber evidence="2">1.5.1.3</ecNumber>
    </recommendedName>
</protein>
<dbReference type="GO" id="GO:0005739">
    <property type="term" value="C:mitochondrion"/>
    <property type="evidence" value="ECO:0007669"/>
    <property type="project" value="TreeGrafter"/>
</dbReference>
<dbReference type="Proteomes" id="UP000030653">
    <property type="component" value="Unassembled WGS sequence"/>
</dbReference>
<dbReference type="OMA" id="QYEFQMW"/>
<dbReference type="SUPFAM" id="SSF53597">
    <property type="entry name" value="Dihydrofolate reductase-like"/>
    <property type="match status" value="1"/>
</dbReference>
<keyword evidence="5" id="KW-0521">NADP</keyword>
<dbReference type="GO" id="GO:0050661">
    <property type="term" value="F:NADP binding"/>
    <property type="evidence" value="ECO:0007669"/>
    <property type="project" value="InterPro"/>
</dbReference>
<sequence length="230" mass="25700">MMNLPPLTMIVAATQANGIGISRTNTLPWRLPREMAYFARITSAAPEGKMNAVVMGRNTWESIPEKFRPLKGRWNVVLSSREMPHLIGIPNTVHLASLSDLGSVQPPKPIYRFFIIGGAALYKSLISHPSFDRILMTRVVSPDYEECDVFFPDILESSEALPGAAKQQSEAPAPEDTGKASQPARWTKASHAELQAWAAVPVPEGIQEEKGTKYDCQMWVYRWYVTVFRP</sequence>
<organism evidence="9 10">
    <name type="scientific">Dacryopinax primogenitus (strain DJM 731)</name>
    <name type="common">Brown rot fungus</name>
    <dbReference type="NCBI Taxonomy" id="1858805"/>
    <lineage>
        <taxon>Eukaryota</taxon>
        <taxon>Fungi</taxon>
        <taxon>Dikarya</taxon>
        <taxon>Basidiomycota</taxon>
        <taxon>Agaricomycotina</taxon>
        <taxon>Dacrymycetes</taxon>
        <taxon>Dacrymycetales</taxon>
        <taxon>Dacrymycetaceae</taxon>
        <taxon>Dacryopinax</taxon>
    </lineage>
</organism>
<evidence type="ECO:0000313" key="9">
    <source>
        <dbReference type="EMBL" id="EJT97908.1"/>
    </source>
</evidence>
<reference evidence="9 10" key="1">
    <citation type="journal article" date="2012" name="Science">
        <title>The Paleozoic origin of enzymatic lignin decomposition reconstructed from 31 fungal genomes.</title>
        <authorList>
            <person name="Floudas D."/>
            <person name="Binder M."/>
            <person name="Riley R."/>
            <person name="Barry K."/>
            <person name="Blanchette R.A."/>
            <person name="Henrissat B."/>
            <person name="Martinez A.T."/>
            <person name="Otillar R."/>
            <person name="Spatafora J.W."/>
            <person name="Yadav J.S."/>
            <person name="Aerts A."/>
            <person name="Benoit I."/>
            <person name="Boyd A."/>
            <person name="Carlson A."/>
            <person name="Copeland A."/>
            <person name="Coutinho P.M."/>
            <person name="de Vries R.P."/>
            <person name="Ferreira P."/>
            <person name="Findley K."/>
            <person name="Foster B."/>
            <person name="Gaskell J."/>
            <person name="Glotzer D."/>
            <person name="Gorecki P."/>
            <person name="Heitman J."/>
            <person name="Hesse C."/>
            <person name="Hori C."/>
            <person name="Igarashi K."/>
            <person name="Jurgens J.A."/>
            <person name="Kallen N."/>
            <person name="Kersten P."/>
            <person name="Kohler A."/>
            <person name="Kuees U."/>
            <person name="Kumar T.K.A."/>
            <person name="Kuo A."/>
            <person name="LaButti K."/>
            <person name="Larrondo L.F."/>
            <person name="Lindquist E."/>
            <person name="Ling A."/>
            <person name="Lombard V."/>
            <person name="Lucas S."/>
            <person name="Lundell T."/>
            <person name="Martin R."/>
            <person name="McLaughlin D.J."/>
            <person name="Morgenstern I."/>
            <person name="Morin E."/>
            <person name="Murat C."/>
            <person name="Nagy L.G."/>
            <person name="Nolan M."/>
            <person name="Ohm R.A."/>
            <person name="Patyshakuliyeva A."/>
            <person name="Rokas A."/>
            <person name="Ruiz-Duenas F.J."/>
            <person name="Sabat G."/>
            <person name="Salamov A."/>
            <person name="Samejima M."/>
            <person name="Schmutz J."/>
            <person name="Slot J.C."/>
            <person name="St John F."/>
            <person name="Stenlid J."/>
            <person name="Sun H."/>
            <person name="Sun S."/>
            <person name="Syed K."/>
            <person name="Tsang A."/>
            <person name="Wiebenga A."/>
            <person name="Young D."/>
            <person name="Pisabarro A."/>
            <person name="Eastwood D.C."/>
            <person name="Martin F."/>
            <person name="Cullen D."/>
            <person name="Grigoriev I.V."/>
            <person name="Hibbett D.S."/>
        </authorList>
    </citation>
    <scope>NUCLEOTIDE SEQUENCE [LARGE SCALE GENOMIC DNA]</scope>
    <source>
        <strain evidence="9 10">DJM-731 SS1</strain>
    </source>
</reference>
<dbReference type="GO" id="GO:0046655">
    <property type="term" value="P:folic acid metabolic process"/>
    <property type="evidence" value="ECO:0007669"/>
    <property type="project" value="TreeGrafter"/>
</dbReference>
<dbReference type="AlphaFoldDB" id="M5FQR6"/>
<name>M5FQR6_DACPD</name>
<keyword evidence="6" id="KW-0560">Oxidoreductase</keyword>
<evidence type="ECO:0000256" key="3">
    <source>
        <dbReference type="ARBA" id="ARBA00018886"/>
    </source>
</evidence>
<dbReference type="GO" id="GO:0046452">
    <property type="term" value="P:dihydrofolate metabolic process"/>
    <property type="evidence" value="ECO:0007669"/>
    <property type="project" value="TreeGrafter"/>
</dbReference>
<evidence type="ECO:0000256" key="2">
    <source>
        <dbReference type="ARBA" id="ARBA00012856"/>
    </source>
</evidence>
<evidence type="ECO:0000259" key="8">
    <source>
        <dbReference type="PROSITE" id="PS51330"/>
    </source>
</evidence>
<dbReference type="OrthoDB" id="414698at2759"/>
<proteinExistence type="predicted"/>
<dbReference type="PANTHER" id="PTHR48069">
    <property type="entry name" value="DIHYDROFOLATE REDUCTASE"/>
    <property type="match status" value="1"/>
</dbReference>
<evidence type="ECO:0000256" key="4">
    <source>
        <dbReference type="ARBA" id="ARBA00022563"/>
    </source>
</evidence>
<accession>M5FQR6</accession>
<dbReference type="GO" id="GO:0006730">
    <property type="term" value="P:one-carbon metabolic process"/>
    <property type="evidence" value="ECO:0007669"/>
    <property type="project" value="UniProtKB-KW"/>
</dbReference>
<dbReference type="PANTHER" id="PTHR48069:SF3">
    <property type="entry name" value="DIHYDROFOLATE REDUCTASE"/>
    <property type="match status" value="1"/>
</dbReference>
<dbReference type="GO" id="GO:0004146">
    <property type="term" value="F:dihydrofolate reductase activity"/>
    <property type="evidence" value="ECO:0007669"/>
    <property type="project" value="UniProtKB-EC"/>
</dbReference>